<dbReference type="Proteomes" id="UP001280121">
    <property type="component" value="Unassembled WGS sequence"/>
</dbReference>
<dbReference type="AlphaFoldDB" id="A0AAD9TZC6"/>
<dbReference type="PANTHER" id="PTHR46890">
    <property type="entry name" value="NON-LTR RETROLELEMENT REVERSE TRANSCRIPTASE-LIKE PROTEIN-RELATED"/>
    <property type="match status" value="1"/>
</dbReference>
<organism evidence="1 2">
    <name type="scientific">Dipteronia dyeriana</name>
    <dbReference type="NCBI Taxonomy" id="168575"/>
    <lineage>
        <taxon>Eukaryota</taxon>
        <taxon>Viridiplantae</taxon>
        <taxon>Streptophyta</taxon>
        <taxon>Embryophyta</taxon>
        <taxon>Tracheophyta</taxon>
        <taxon>Spermatophyta</taxon>
        <taxon>Magnoliopsida</taxon>
        <taxon>eudicotyledons</taxon>
        <taxon>Gunneridae</taxon>
        <taxon>Pentapetalae</taxon>
        <taxon>rosids</taxon>
        <taxon>malvids</taxon>
        <taxon>Sapindales</taxon>
        <taxon>Sapindaceae</taxon>
        <taxon>Hippocastanoideae</taxon>
        <taxon>Acereae</taxon>
        <taxon>Dipteronia</taxon>
    </lineage>
</organism>
<dbReference type="InterPro" id="IPR052343">
    <property type="entry name" value="Retrotransposon-Effector_Assoc"/>
</dbReference>
<gene>
    <name evidence="1" type="ORF">Ddye_020230</name>
</gene>
<protein>
    <recommendedName>
        <fullName evidence="3">Reverse transcriptase</fullName>
    </recommendedName>
</protein>
<evidence type="ECO:0000313" key="2">
    <source>
        <dbReference type="Proteomes" id="UP001280121"/>
    </source>
</evidence>
<keyword evidence="2" id="KW-1185">Reference proteome</keyword>
<accession>A0AAD9TZC6</accession>
<evidence type="ECO:0000313" key="1">
    <source>
        <dbReference type="EMBL" id="KAK2645035.1"/>
    </source>
</evidence>
<evidence type="ECO:0008006" key="3">
    <source>
        <dbReference type="Google" id="ProtNLM"/>
    </source>
</evidence>
<sequence length="328" mass="37033">MKWQLIDLDDGYFVVRFQMCEDLEYVLTGGTKYKVNPIMESQAMGRFDRTCDELDITKPLTSSLDVDDRAIWVENVRNSLGPNFNRKKTGNVCNLGKISGSNKAGSESPSHVVETTRKSVVYRKVVDTTLVVINSRKVMHAVKNEKYGNFLLGGSRFVFLANEVVEEPSGKKDLSQSFLCPLDMTQLRDISLCSTIYKVISEIIVQRLRNLMHKLVSPNQVAFVFGRQIQDNIAVAQEGHTNDKNFVHLLKWDMVCLPESNGDAIKDTFLVSIAWSPPSTRWVKLNVDGSCDSNSGIITVGGWGVEKPLEELVKMFCFKQECWEYPES</sequence>
<name>A0AAD9TZC6_9ROSI</name>
<dbReference type="EMBL" id="JANJYI010000006">
    <property type="protein sequence ID" value="KAK2645035.1"/>
    <property type="molecule type" value="Genomic_DNA"/>
</dbReference>
<reference evidence="1" key="1">
    <citation type="journal article" date="2023" name="Plant J.">
        <title>Genome sequences and population genomics provide insights into the demographic history, inbreeding, and mutation load of two 'living fossil' tree species of Dipteronia.</title>
        <authorList>
            <person name="Feng Y."/>
            <person name="Comes H.P."/>
            <person name="Chen J."/>
            <person name="Zhu S."/>
            <person name="Lu R."/>
            <person name="Zhang X."/>
            <person name="Li P."/>
            <person name="Qiu J."/>
            <person name="Olsen K.M."/>
            <person name="Qiu Y."/>
        </authorList>
    </citation>
    <scope>NUCLEOTIDE SEQUENCE</scope>
    <source>
        <strain evidence="1">KIB01</strain>
    </source>
</reference>
<dbReference type="PANTHER" id="PTHR46890:SF1">
    <property type="entry name" value="REVERSE TRANSCRIPTASE DOMAIN-CONTAINING PROTEIN"/>
    <property type="match status" value="1"/>
</dbReference>
<proteinExistence type="predicted"/>
<comment type="caution">
    <text evidence="1">The sequence shown here is derived from an EMBL/GenBank/DDBJ whole genome shotgun (WGS) entry which is preliminary data.</text>
</comment>